<dbReference type="FunFam" id="2.20.70.30:FF:000002">
    <property type="entry name" value="Nascent polypeptide-associated complex (NAC), alpha subunit"/>
    <property type="match status" value="1"/>
</dbReference>
<dbReference type="InterPro" id="IPR016641">
    <property type="entry name" value="EGD2/NACA0like"/>
</dbReference>
<evidence type="ECO:0000313" key="4">
    <source>
        <dbReference type="Proteomes" id="UP000335636"/>
    </source>
</evidence>
<feature type="region of interest" description="Disordered" evidence="1">
    <location>
        <begin position="335"/>
        <end position="365"/>
    </location>
</feature>
<dbReference type="GO" id="GO:0005854">
    <property type="term" value="C:nascent polypeptide-associated complex"/>
    <property type="evidence" value="ECO:0007669"/>
    <property type="project" value="InterPro"/>
</dbReference>
<dbReference type="Gene3D" id="1.10.8.10">
    <property type="entry name" value="DNA helicase RuvA subunit, C-terminal domain"/>
    <property type="match status" value="1"/>
</dbReference>
<dbReference type="InterPro" id="IPR002715">
    <property type="entry name" value="Nas_poly-pep-assoc_cplx_dom"/>
</dbReference>
<dbReference type="Pfam" id="PF19026">
    <property type="entry name" value="UBA_HYPK"/>
    <property type="match status" value="1"/>
</dbReference>
<dbReference type="InterPro" id="IPR041907">
    <property type="entry name" value="NACAD_UBA"/>
</dbReference>
<feature type="region of interest" description="Disordered" evidence="1">
    <location>
        <begin position="37"/>
        <end position="294"/>
    </location>
</feature>
<evidence type="ECO:0000313" key="3">
    <source>
        <dbReference type="EMBL" id="VTJ83799.1"/>
    </source>
</evidence>
<dbReference type="Pfam" id="PF01849">
    <property type="entry name" value="NAC"/>
    <property type="match status" value="1"/>
</dbReference>
<feature type="compositionally biased region" description="Polar residues" evidence="1">
    <location>
        <begin position="1300"/>
        <end position="1312"/>
    </location>
</feature>
<feature type="compositionally biased region" description="Acidic residues" evidence="1">
    <location>
        <begin position="1938"/>
        <end position="1952"/>
    </location>
</feature>
<name>A0A5E4CRM6_MARMO</name>
<feature type="region of interest" description="Disordered" evidence="1">
    <location>
        <begin position="601"/>
        <end position="629"/>
    </location>
</feature>
<gene>
    <name evidence="3" type="ORF">MONAX_5E006933</name>
</gene>
<accession>A0A5E4CRM6</accession>
<feature type="compositionally biased region" description="Polar residues" evidence="1">
    <location>
        <begin position="819"/>
        <end position="837"/>
    </location>
</feature>
<dbReference type="InterPro" id="IPR038187">
    <property type="entry name" value="NAC_A/B_dom_sf"/>
</dbReference>
<dbReference type="SMART" id="SM01407">
    <property type="entry name" value="NAC"/>
    <property type="match status" value="1"/>
</dbReference>
<feature type="region of interest" description="Disordered" evidence="1">
    <location>
        <begin position="1490"/>
        <end position="1854"/>
    </location>
</feature>
<protein>
    <recommendedName>
        <fullName evidence="2">NAC-A/B domain-containing protein</fullName>
    </recommendedName>
</protein>
<dbReference type="PANTHER" id="PTHR21713">
    <property type="entry name" value="NASCENT POLYPEPTIDE ASSOCIATED COMPLEX ALPHA SUBUNIT-RELATED"/>
    <property type="match status" value="1"/>
</dbReference>
<sequence length="1994" mass="208037">MPGEAACAELPLPEASGPGPRTELSCDAAAATILREDRREPHALIPEPSSLTLTFLPSKPGARPQPEGASWDAVPGGAPSAWADPAEGSPNPTLLSEGPLPQALPDEGQPPEALLTKGPLPATLEPRIVMGEETCQAPQSPRAGLPVLRDQEGGLTDLYPPSELYSQGDPPVPSPPPDPDSYFTPPSTPTKTTYILLPSHGPHRDTWDPEDELLDSPPASPSGSYITADGDSWTSSPSCSLSLLAPAEGLDFPSDWGLSPQGSVADEQEPHPTVPPESLSSESSLSADSSSSWDQEGHFFDLDFLANDPMIPAALLPFQGSLIFQVEAVEVTPLPPEEEEVAANVPAPDGDLAGEGEEDSTSASFLQSLSDLSIIEGMDEAFAFRDDTSAASSDSDSASYAGADDDRLYSGEPHAQPSALLQDSAQKTEQEHRRGTAFWSPEAIRTVTNPQVSEGEAHLAHSQESTSEMEEGLALSQESETTVTPHALQAALGLQMEAASRVPPQVGEEEADSTTGQAPATRALLQLSKEVMSATLGQEPIIVEPQPVLQEAASPTLYTEPPENSKEEDRGLPSGLETVVAATQGLQQAEGGGILLEDSPEAALSPLQEADPTLGLEPMAGATPEPQQPEEIVTVPQMLPPLQDADSTWGLETVAGAITEPQQAEGRVTIPQDPPETELPPLQDADPTLGLEPIAAATPGPQQAEESITIPQDSPETELPPLQHADTTLGLESVAGAIIEPQQAEECVTVPQNYTETELPPGQDADATSGLESVAGAITEPQQTEECVTIPQDSPETELPPLQDAGPTSGLEPVAATTPGPQQAEESVTVPQDSTETAFPPLQDTDPTLGLEPLTEATPGLQQAEECVTILQDSPETELPPLQHAGPTSGLESVAGAIIEPQQVEESVTVPQDSPETAFPPLQDTDPTLGLEPLAEATQGLQQAEECVTILQDSPETELPSLQHAGPTSGLESVAGATIEPQQVEESVTVPQDSPETAFPPLQDTDPTSGLEPLAEATQGLQQAEECVTILQDSHETELPPLQDADPTSGLEPLAEVTPGLQQAEENVTISQDSPETELPPLQDADPTSGLEPVAIATPGPQQAEECVTILQDSPETELPPLQDAGPTSGLEPVAIATPGPQQAEESITIFQDSPETELPPLQDADPTSGLEPVAIATPGPQQAEKSVTIPQDSPETELPPLQDAGPTSGLEFVAGAITEPEQAEECVTISQDSLETALPPLQDADPTSGLEPVATATPGPQQAEESVTILQDSPETKFPPLQDADPTSSLELEAAATPGPQQAEENVTIPQDSPEAALPPGQDADPTSGLELMAGAKPEPQQAEESITIPQSSPERALPPLQDAGLTLASEPMAGDTHGAPGNKLMASVTQQELGLALELRPEPGEHDAGPDGDPEPSALNQTQKDGPEPTAKTGTPWAPREEAGPTLGMEAPGPPEPASGTGKEVAVDLSAPEGEICLEACVYVGDGAKTYSPPKEALGAKSKRGVGPKPPAQEGGPASVPQGVREAPKACPTACPEVTQAQTLSPAKKGRGLSSKATLEPRLPLAVAKEARLSSGPKSPAKAASRLVRDFPKELTPSVSPSQWLEPSLGLGNGKQPQRAPGMLKSSPLQLPENPARGRPSTPQDRLSDPDPSDPGVLAGEAPLALGPPNSRLCQNLQEDSVEGEEPPTSRGLHMSRAVAQGATAAAAASGNTQPLGTGQQISLSSHHPLLIPKAAPTDAKDLAKDLASQILPPSQVPPPSGTQSPLSPQGLPALEQQEDEDSLEEDSPRALGSGQHSDSHGESSAELDEQDISAPQMVQCPSQAPTGSSEETIAKAKQSRSEKKARKAMSKLGLRQIQGVTRITIQKSKNILFVIAKPDVFKSPASDTYVVFGEAKIEDLSQQVHKAAAEKFKVPSESSALVPESAPGPRVRPECEEEEEEEDEEEVDEAGLELRDIELVMAQANVSRAKAVQALRDNHSDIVNAIMELTM</sequence>
<feature type="compositionally biased region" description="Polar residues" evidence="1">
    <location>
        <begin position="904"/>
        <end position="915"/>
    </location>
</feature>
<feature type="compositionally biased region" description="Low complexity" evidence="1">
    <location>
        <begin position="389"/>
        <end position="402"/>
    </location>
</feature>
<feature type="compositionally biased region" description="Acidic residues" evidence="1">
    <location>
        <begin position="1779"/>
        <end position="1788"/>
    </location>
</feature>
<feature type="compositionally biased region" description="Low complexity" evidence="1">
    <location>
        <begin position="1700"/>
        <end position="1711"/>
    </location>
</feature>
<feature type="compositionally biased region" description="Polar residues" evidence="1">
    <location>
        <begin position="780"/>
        <end position="794"/>
    </location>
</feature>
<organism evidence="3 4">
    <name type="scientific">Marmota monax</name>
    <name type="common">Woodchuck</name>
    <dbReference type="NCBI Taxonomy" id="9995"/>
    <lineage>
        <taxon>Eukaryota</taxon>
        <taxon>Metazoa</taxon>
        <taxon>Chordata</taxon>
        <taxon>Craniata</taxon>
        <taxon>Vertebrata</taxon>
        <taxon>Euteleostomi</taxon>
        <taxon>Mammalia</taxon>
        <taxon>Eutheria</taxon>
        <taxon>Euarchontoglires</taxon>
        <taxon>Glires</taxon>
        <taxon>Rodentia</taxon>
        <taxon>Sciuromorpha</taxon>
        <taxon>Sciuridae</taxon>
        <taxon>Xerinae</taxon>
        <taxon>Marmotini</taxon>
        <taxon>Marmota</taxon>
    </lineage>
</organism>
<dbReference type="InterPro" id="IPR044034">
    <property type="entry name" value="NAC-like_UBA"/>
</dbReference>
<feature type="region of interest" description="Disordered" evidence="1">
    <location>
        <begin position="498"/>
        <end position="519"/>
    </location>
</feature>
<dbReference type="EMBL" id="CABDUW010001763">
    <property type="protein sequence ID" value="VTJ83799.1"/>
    <property type="molecule type" value="Genomic_DNA"/>
</dbReference>
<feature type="compositionally biased region" description="Low complexity" evidence="1">
    <location>
        <begin position="232"/>
        <end position="244"/>
    </location>
</feature>
<feature type="compositionally biased region" description="Polar residues" evidence="1">
    <location>
        <begin position="1259"/>
        <end position="1274"/>
    </location>
</feature>
<feature type="compositionally biased region" description="Polar residues" evidence="1">
    <location>
        <begin position="1180"/>
        <end position="1194"/>
    </location>
</feature>
<feature type="compositionally biased region" description="Polar residues" evidence="1">
    <location>
        <begin position="1712"/>
        <end position="1728"/>
    </location>
</feature>
<feature type="region of interest" description="Disordered" evidence="1">
    <location>
        <begin position="657"/>
        <end position="1469"/>
    </location>
</feature>
<proteinExistence type="predicted"/>
<evidence type="ECO:0000259" key="2">
    <source>
        <dbReference type="PROSITE" id="PS51151"/>
    </source>
</evidence>
<keyword evidence="4" id="KW-1185">Reference proteome</keyword>
<feature type="region of interest" description="Disordered" evidence="1">
    <location>
        <begin position="386"/>
        <end position="483"/>
    </location>
</feature>
<evidence type="ECO:0000256" key="1">
    <source>
        <dbReference type="SAM" id="MobiDB-lite"/>
    </source>
</evidence>
<feature type="compositionally biased region" description="Polar residues" evidence="1">
    <location>
        <begin position="980"/>
        <end position="995"/>
    </location>
</feature>
<feature type="region of interest" description="Disordered" evidence="1">
    <location>
        <begin position="546"/>
        <end position="572"/>
    </location>
</feature>
<feature type="compositionally biased region" description="Polar residues" evidence="1">
    <location>
        <begin position="700"/>
        <end position="714"/>
    </location>
</feature>
<feature type="compositionally biased region" description="Polar residues" evidence="1">
    <location>
        <begin position="1344"/>
        <end position="1355"/>
    </location>
</feature>
<feature type="domain" description="NAC-A/B" evidence="2">
    <location>
        <begin position="1842"/>
        <end position="1907"/>
    </location>
</feature>
<reference evidence="3" key="1">
    <citation type="submission" date="2019-04" db="EMBL/GenBank/DDBJ databases">
        <authorList>
            <person name="Alioto T."/>
            <person name="Alioto T."/>
        </authorList>
    </citation>
    <scope>NUCLEOTIDE SEQUENCE [LARGE SCALE GENOMIC DNA]</scope>
</reference>
<dbReference type="CDD" id="cd14416">
    <property type="entry name" value="UBA_NACAD"/>
    <property type="match status" value="1"/>
</dbReference>
<dbReference type="Proteomes" id="UP000335636">
    <property type="component" value="Unassembled WGS sequence"/>
</dbReference>
<comment type="caution">
    <text evidence="3">The sequence shown here is derived from an EMBL/GenBank/DDBJ whole genome shotgun (WGS) entry which is preliminary data.</text>
</comment>
<feature type="compositionally biased region" description="Low complexity" evidence="1">
    <location>
        <begin position="1"/>
        <end position="15"/>
    </location>
</feature>
<feature type="compositionally biased region" description="Low complexity" evidence="1">
    <location>
        <begin position="277"/>
        <end position="292"/>
    </location>
</feature>
<feature type="compositionally biased region" description="Polar residues" evidence="1">
    <location>
        <begin position="1140"/>
        <end position="1154"/>
    </location>
</feature>
<dbReference type="PROSITE" id="PS51151">
    <property type="entry name" value="NAC_AB"/>
    <property type="match status" value="1"/>
</dbReference>
<feature type="compositionally biased region" description="Low complexity" evidence="1">
    <location>
        <begin position="1576"/>
        <end position="1587"/>
    </location>
</feature>
<dbReference type="Gene3D" id="2.20.70.30">
    <property type="entry name" value="Nascent polypeptide-associated complex domain"/>
    <property type="match status" value="1"/>
</dbReference>
<feature type="region of interest" description="Disordered" evidence="1">
    <location>
        <begin position="1918"/>
        <end position="1952"/>
    </location>
</feature>
<feature type="compositionally biased region" description="Polar residues" evidence="1">
    <location>
        <begin position="1822"/>
        <end position="1834"/>
    </location>
</feature>
<feature type="compositionally biased region" description="Basic and acidic residues" evidence="1">
    <location>
        <begin position="1401"/>
        <end position="1411"/>
    </location>
</feature>
<feature type="region of interest" description="Disordered" evidence="1">
    <location>
        <begin position="1"/>
        <end position="23"/>
    </location>
</feature>
<feature type="compositionally biased region" description="Polar residues" evidence="1">
    <location>
        <begin position="1060"/>
        <end position="1074"/>
    </location>
</feature>
<dbReference type="CDD" id="cd22054">
    <property type="entry name" value="NAC_NACA"/>
    <property type="match status" value="1"/>
</dbReference>
<feature type="compositionally biased region" description="Pro residues" evidence="1">
    <location>
        <begin position="170"/>
        <end position="179"/>
    </location>
</feature>